<dbReference type="PANTHER" id="PTHR38074:SF1">
    <property type="entry name" value="ALTERED INHERITANCE OF MITOCHONDRIA PROTEIN 24, MITOCHONDRIAL"/>
    <property type="match status" value="1"/>
</dbReference>
<dbReference type="Gene3D" id="3.60.160.10">
    <property type="entry name" value="Mitochondrial biogenesis AIM24"/>
    <property type="match status" value="1"/>
</dbReference>
<keyword evidence="2" id="KW-1185">Reference proteome</keyword>
<name>A0ABY1N789_9ACTN</name>
<protein>
    <submittedName>
        <fullName evidence="1">Uncharacterized conserved protein, AIM24 family</fullName>
    </submittedName>
</protein>
<dbReference type="SUPFAM" id="SSF51219">
    <property type="entry name" value="TRAP-like"/>
    <property type="match status" value="1"/>
</dbReference>
<reference evidence="1 2" key="1">
    <citation type="submission" date="2017-05" db="EMBL/GenBank/DDBJ databases">
        <authorList>
            <person name="Varghese N."/>
            <person name="Submissions S."/>
        </authorList>
    </citation>
    <scope>NUCLEOTIDE SEQUENCE [LARGE SCALE GENOMIC DNA]</scope>
    <source>
        <strain evidence="1 2">DSM 45139</strain>
    </source>
</reference>
<dbReference type="InterPro" id="IPR002838">
    <property type="entry name" value="AIM24"/>
</dbReference>
<evidence type="ECO:0000313" key="2">
    <source>
        <dbReference type="Proteomes" id="UP000315460"/>
    </source>
</evidence>
<dbReference type="Proteomes" id="UP000315460">
    <property type="component" value="Unassembled WGS sequence"/>
</dbReference>
<evidence type="ECO:0000313" key="1">
    <source>
        <dbReference type="EMBL" id="SMO90693.1"/>
    </source>
</evidence>
<proteinExistence type="predicted"/>
<organism evidence="1 2">
    <name type="scientific">Dietzia kunjamensis subsp. schimae</name>
    <dbReference type="NCBI Taxonomy" id="498198"/>
    <lineage>
        <taxon>Bacteria</taxon>
        <taxon>Bacillati</taxon>
        <taxon>Actinomycetota</taxon>
        <taxon>Actinomycetes</taxon>
        <taxon>Mycobacteriales</taxon>
        <taxon>Dietziaceae</taxon>
        <taxon>Dietzia</taxon>
    </lineage>
</organism>
<dbReference type="InterPro" id="IPR016031">
    <property type="entry name" value="Trp_RNA-bd_attenuator-like_dom"/>
</dbReference>
<dbReference type="EMBL" id="FXTG01000013">
    <property type="protein sequence ID" value="SMO90693.1"/>
    <property type="molecule type" value="Genomic_DNA"/>
</dbReference>
<dbReference type="Pfam" id="PF01987">
    <property type="entry name" value="AIM24"/>
    <property type="match status" value="1"/>
</dbReference>
<gene>
    <name evidence="1" type="ORF">SAMN06265174_11314</name>
</gene>
<dbReference type="PANTHER" id="PTHR38074">
    <property type="entry name" value="ALTERED INHERITANCE OF MITOCHONDRIA PROTEIN 24, MITOCHONDRIAL"/>
    <property type="match status" value="1"/>
</dbReference>
<comment type="caution">
    <text evidence="1">The sequence shown here is derived from an EMBL/GenBank/DDBJ whole genome shotgun (WGS) entry which is preliminary data.</text>
</comment>
<dbReference type="InterPro" id="IPR036983">
    <property type="entry name" value="AIM24_sf"/>
</dbReference>
<accession>A0ABY1N789</accession>
<sequence length="232" mass="23956">MCAMIHGDLFQSARETETNRPFALQNSKMLKVTLADQPILARTGSMVAYQGQVGFENVGSGGIGRMFKAAATGEGVPLMRCTGRGELFLADQASEVQVLYLEDDMISVNGASVLAFSEGIAWDIHRIAAKGAVMTGGLFNVSLRGTGFVAVTTKGQPVALDVTSAPTFADPQAVVLWTAGVTMDVRVDTGGVKSLLRGGSGETFQLAFGGAGLVVVQPSENVPQGAGSQGGA</sequence>